<dbReference type="InterPro" id="IPR004117">
    <property type="entry name" value="7tm6_olfct_rcpt"/>
</dbReference>
<keyword evidence="7 11" id="KW-0472">Membrane</keyword>
<evidence type="ECO:0000256" key="1">
    <source>
        <dbReference type="ARBA" id="ARBA00004651"/>
    </source>
</evidence>
<proteinExistence type="predicted"/>
<evidence type="ECO:0000256" key="10">
    <source>
        <dbReference type="ARBA" id="ARBA00038679"/>
    </source>
</evidence>
<comment type="subunit">
    <text evidence="10">Interacts with Orco. Complexes exist early in the endomembrane system in olfactory sensory neurons (OSNs), coupling these complexes to the conserved ciliary trafficking pathway.</text>
</comment>
<dbReference type="Pfam" id="PF02949">
    <property type="entry name" value="7tm_6"/>
    <property type="match status" value="1"/>
</dbReference>
<protein>
    <recommendedName>
        <fullName evidence="14">Odorant receptor 92a</fullName>
    </recommendedName>
</protein>
<keyword evidence="9" id="KW-0807">Transducer</keyword>
<evidence type="ECO:0008006" key="14">
    <source>
        <dbReference type="Google" id="ProtNLM"/>
    </source>
</evidence>
<feature type="transmembrane region" description="Helical" evidence="11">
    <location>
        <begin position="208"/>
        <end position="230"/>
    </location>
</feature>
<feature type="transmembrane region" description="Helical" evidence="11">
    <location>
        <begin position="289"/>
        <end position="309"/>
    </location>
</feature>
<keyword evidence="3" id="KW-0716">Sensory transduction</keyword>
<evidence type="ECO:0000256" key="11">
    <source>
        <dbReference type="SAM" id="Phobius"/>
    </source>
</evidence>
<keyword evidence="8" id="KW-0675">Receptor</keyword>
<evidence type="ECO:0000256" key="4">
    <source>
        <dbReference type="ARBA" id="ARBA00022692"/>
    </source>
</evidence>
<evidence type="ECO:0000256" key="2">
    <source>
        <dbReference type="ARBA" id="ARBA00022475"/>
    </source>
</evidence>
<dbReference type="GO" id="GO:0005549">
    <property type="term" value="F:odorant binding"/>
    <property type="evidence" value="ECO:0007669"/>
    <property type="project" value="InterPro"/>
</dbReference>
<evidence type="ECO:0000256" key="7">
    <source>
        <dbReference type="ARBA" id="ARBA00023136"/>
    </source>
</evidence>
<dbReference type="PANTHER" id="PTHR21137">
    <property type="entry name" value="ODORANT RECEPTOR"/>
    <property type="match status" value="1"/>
</dbReference>
<feature type="transmembrane region" description="Helical" evidence="11">
    <location>
        <begin position="83"/>
        <end position="103"/>
    </location>
</feature>
<comment type="subcellular location">
    <subcellularLocation>
        <location evidence="1">Cell membrane</location>
        <topology evidence="1">Multi-pass membrane protein</topology>
    </subcellularLocation>
</comment>
<dbReference type="GO" id="GO:0007165">
    <property type="term" value="P:signal transduction"/>
    <property type="evidence" value="ECO:0007669"/>
    <property type="project" value="UniProtKB-KW"/>
</dbReference>
<dbReference type="EMBL" id="JAJJHW010000095">
    <property type="protein sequence ID" value="KAH8387792.1"/>
    <property type="molecule type" value="Genomic_DNA"/>
</dbReference>
<dbReference type="GO" id="GO:0004984">
    <property type="term" value="F:olfactory receptor activity"/>
    <property type="evidence" value="ECO:0007669"/>
    <property type="project" value="InterPro"/>
</dbReference>
<keyword evidence="6 11" id="KW-1133">Transmembrane helix</keyword>
<dbReference type="GO" id="GO:0005886">
    <property type="term" value="C:plasma membrane"/>
    <property type="evidence" value="ECO:0007669"/>
    <property type="project" value="UniProtKB-SubCell"/>
</dbReference>
<gene>
    <name evidence="12" type="ORF">KR093_009478</name>
</gene>
<organism evidence="12 13">
    <name type="scientific">Drosophila rubida</name>
    <dbReference type="NCBI Taxonomy" id="30044"/>
    <lineage>
        <taxon>Eukaryota</taxon>
        <taxon>Metazoa</taxon>
        <taxon>Ecdysozoa</taxon>
        <taxon>Arthropoda</taxon>
        <taxon>Hexapoda</taxon>
        <taxon>Insecta</taxon>
        <taxon>Pterygota</taxon>
        <taxon>Neoptera</taxon>
        <taxon>Endopterygota</taxon>
        <taxon>Diptera</taxon>
        <taxon>Brachycera</taxon>
        <taxon>Muscomorpha</taxon>
        <taxon>Ephydroidea</taxon>
        <taxon>Drosophilidae</taxon>
        <taxon>Drosophila</taxon>
    </lineage>
</organism>
<name>A0AAD4PSR7_9MUSC</name>
<evidence type="ECO:0000256" key="8">
    <source>
        <dbReference type="ARBA" id="ARBA00023170"/>
    </source>
</evidence>
<keyword evidence="13" id="KW-1185">Reference proteome</keyword>
<evidence type="ECO:0000256" key="9">
    <source>
        <dbReference type="ARBA" id="ARBA00023224"/>
    </source>
</evidence>
<evidence type="ECO:0000256" key="5">
    <source>
        <dbReference type="ARBA" id="ARBA00022725"/>
    </source>
</evidence>
<evidence type="ECO:0000256" key="3">
    <source>
        <dbReference type="ARBA" id="ARBA00022606"/>
    </source>
</evidence>
<feature type="transmembrane region" description="Helical" evidence="11">
    <location>
        <begin position="51"/>
        <end position="77"/>
    </location>
</feature>
<dbReference type="AlphaFoldDB" id="A0AAD4PSR7"/>
<reference evidence="12" key="1">
    <citation type="journal article" date="2021" name="Mol. Ecol. Resour.">
        <title>Phylogenomic analyses of the genus Drosophila reveals genomic signals of climate adaptation.</title>
        <authorList>
            <person name="Li F."/>
            <person name="Rane R.V."/>
            <person name="Luria V."/>
            <person name="Xiong Z."/>
            <person name="Chen J."/>
            <person name="Li Z."/>
            <person name="Catullo R.A."/>
            <person name="Griffin P.C."/>
            <person name="Schiffer M."/>
            <person name="Pearce S."/>
            <person name="Lee S.F."/>
            <person name="McElroy K."/>
            <person name="Stocker A."/>
            <person name="Shirriffs J."/>
            <person name="Cockerell F."/>
            <person name="Coppin C."/>
            <person name="Sgro C.M."/>
            <person name="Karger A."/>
            <person name="Cain J.W."/>
            <person name="Weber J.A."/>
            <person name="Santpere G."/>
            <person name="Kirschner M.W."/>
            <person name="Hoffmann A.A."/>
            <person name="Oakeshott J.G."/>
            <person name="Zhang G."/>
        </authorList>
    </citation>
    <scope>NUCLEOTIDE SEQUENCE</scope>
    <source>
        <strain evidence="12">BGI-SZ-2011g</strain>
    </source>
</reference>
<keyword evidence="4 11" id="KW-0812">Transmembrane</keyword>
<sequence>SATASTMLWGKKKAVREVFTFEDLTRFPMVFYKTIGEDLYSERDKNLLRRYLLRCYLVLGFLNFNAYVVGEIAYFIVHITSTTTLLEATAVAPCIGFSFMADFKQFGLTVNRRTLVKLLDDLKAIFPMSKQQQQAYHVAYYNKHMNRVMWLFTILCMTYTSSFSFYPAIKSTIKYYFMGSEIFERNYGFHIYFPYDAETDITVYWFSYWGLAHCAYVAGVSYVCVDLLLITTITQLTMHFNYMADTLEAYDGDAHTEAENVKWAQNLVVYHARALDLSEEVNNIFSFTILWNFIAASLVICFAGFQITASNVEDIVLYFIFFSASLVQVFVVCYYGDEMISSSSRIGHSAFNHNWLPCSSQYKQIMRYIIMRSQKPASIRPPTFPPISFNTFMKVISMSYQFFALLRTTYYG</sequence>
<evidence type="ECO:0000313" key="12">
    <source>
        <dbReference type="EMBL" id="KAH8387792.1"/>
    </source>
</evidence>
<evidence type="ECO:0000256" key="6">
    <source>
        <dbReference type="ARBA" id="ARBA00022989"/>
    </source>
</evidence>
<evidence type="ECO:0000313" key="13">
    <source>
        <dbReference type="Proteomes" id="UP001200034"/>
    </source>
</evidence>
<dbReference type="Proteomes" id="UP001200034">
    <property type="component" value="Unassembled WGS sequence"/>
</dbReference>
<dbReference type="PANTHER" id="PTHR21137:SF44">
    <property type="entry name" value="ODORANT RECEPTOR 13A-RELATED"/>
    <property type="match status" value="1"/>
</dbReference>
<comment type="caution">
    <text evidence="12">The sequence shown here is derived from an EMBL/GenBank/DDBJ whole genome shotgun (WGS) entry which is preliminary data.</text>
</comment>
<accession>A0AAD4PSR7</accession>
<keyword evidence="2" id="KW-1003">Cell membrane</keyword>
<feature type="transmembrane region" description="Helical" evidence="11">
    <location>
        <begin position="148"/>
        <end position="169"/>
    </location>
</feature>
<feature type="transmembrane region" description="Helical" evidence="11">
    <location>
        <begin position="315"/>
        <end position="335"/>
    </location>
</feature>
<keyword evidence="5" id="KW-0552">Olfaction</keyword>
<feature type="non-terminal residue" evidence="12">
    <location>
        <position position="1"/>
    </location>
</feature>